<evidence type="ECO:0000313" key="10">
    <source>
        <dbReference type="EMBL" id="RSN72872.1"/>
    </source>
</evidence>
<keyword evidence="11" id="KW-1185">Reference proteome</keyword>
<keyword evidence="6" id="KW-0680">Restriction system</keyword>
<dbReference type="Gene3D" id="3.40.50.150">
    <property type="entry name" value="Vaccinia Virus protein VP39"/>
    <property type="match status" value="2"/>
</dbReference>
<dbReference type="PROSITE" id="PS00093">
    <property type="entry name" value="N4_MTASE"/>
    <property type="match status" value="1"/>
</dbReference>
<evidence type="ECO:0000313" key="11">
    <source>
        <dbReference type="Proteomes" id="UP000277582"/>
    </source>
</evidence>
<proteinExistence type="inferred from homology"/>
<dbReference type="GO" id="GO:0032259">
    <property type="term" value="P:methylation"/>
    <property type="evidence" value="ECO:0007669"/>
    <property type="project" value="UniProtKB-KW"/>
</dbReference>
<dbReference type="GO" id="GO:0015667">
    <property type="term" value="F:site-specific DNA-methyltransferase (cytosine-N4-specific) activity"/>
    <property type="evidence" value="ECO:0007669"/>
    <property type="project" value="UniProtKB-EC"/>
</dbReference>
<evidence type="ECO:0000256" key="2">
    <source>
        <dbReference type="ARBA" id="ARBA00012185"/>
    </source>
</evidence>
<evidence type="ECO:0000256" key="1">
    <source>
        <dbReference type="ARBA" id="ARBA00010203"/>
    </source>
</evidence>
<dbReference type="RefSeq" id="WP_125672200.1">
    <property type="nucleotide sequence ID" value="NZ_RCOS01000136.1"/>
</dbReference>
<keyword evidence="3" id="KW-0489">Methyltransferase</keyword>
<dbReference type="EMBL" id="RCOS01000136">
    <property type="protein sequence ID" value="RSN72872.1"/>
    <property type="molecule type" value="Genomic_DNA"/>
</dbReference>
<dbReference type="SUPFAM" id="SSF53335">
    <property type="entry name" value="S-adenosyl-L-methionine-dependent methyltransferases"/>
    <property type="match status" value="2"/>
</dbReference>
<comment type="caution">
    <text evidence="10">The sequence shown here is derived from an EMBL/GenBank/DDBJ whole genome shotgun (WGS) entry which is preliminary data.</text>
</comment>
<dbReference type="Proteomes" id="UP000277582">
    <property type="component" value="Unassembled WGS sequence"/>
</dbReference>
<evidence type="ECO:0000256" key="7">
    <source>
        <dbReference type="ARBA" id="ARBA00023125"/>
    </source>
</evidence>
<dbReference type="GO" id="GO:0003677">
    <property type="term" value="F:DNA binding"/>
    <property type="evidence" value="ECO:0007669"/>
    <property type="project" value="UniProtKB-KW"/>
</dbReference>
<dbReference type="InterPro" id="IPR029063">
    <property type="entry name" value="SAM-dependent_MTases_sf"/>
</dbReference>
<dbReference type="Pfam" id="PF01555">
    <property type="entry name" value="N6_N4_Mtase"/>
    <property type="match status" value="1"/>
</dbReference>
<keyword evidence="5" id="KW-0949">S-adenosyl-L-methionine</keyword>
<evidence type="ECO:0000256" key="5">
    <source>
        <dbReference type="ARBA" id="ARBA00022691"/>
    </source>
</evidence>
<keyword evidence="7" id="KW-0238">DNA-binding</keyword>
<dbReference type="AlphaFoldDB" id="A0A3R9PTS8"/>
<comment type="similarity">
    <text evidence="1">Belongs to the N(4)/N(6)-methyltransferase family. N(4) subfamily.</text>
</comment>
<protein>
    <recommendedName>
        <fullName evidence="2">site-specific DNA-methyltransferase (cytosine-N(4)-specific)</fullName>
        <ecNumber evidence="2">2.1.1.113</ecNumber>
    </recommendedName>
</protein>
<reference evidence="10 11" key="1">
    <citation type="submission" date="2018-10" db="EMBL/GenBank/DDBJ databases">
        <title>Co-occurring genomic capacity for anaerobic methane metabolism and dissimilatory sulfite reduction discovered in the Korarchaeota.</title>
        <authorList>
            <person name="Mckay L.J."/>
            <person name="Dlakic M."/>
            <person name="Fields M.W."/>
            <person name="Delmont T.O."/>
            <person name="Eren A.M."/>
            <person name="Jay Z.J."/>
            <person name="Klingelsmith K.B."/>
            <person name="Rusch D.B."/>
            <person name="Inskeep W.P."/>
        </authorList>
    </citation>
    <scope>NUCLEOTIDE SEQUENCE [LARGE SCALE GENOMIC DNA]</scope>
    <source>
        <strain evidence="10 11">MDKW</strain>
    </source>
</reference>
<dbReference type="GO" id="GO:0009307">
    <property type="term" value="P:DNA restriction-modification system"/>
    <property type="evidence" value="ECO:0007669"/>
    <property type="project" value="UniProtKB-KW"/>
</dbReference>
<evidence type="ECO:0000256" key="4">
    <source>
        <dbReference type="ARBA" id="ARBA00022679"/>
    </source>
</evidence>
<accession>A0A3R9PTS8</accession>
<dbReference type="InterPro" id="IPR017985">
    <property type="entry name" value="MeTrfase_CN4_CS"/>
</dbReference>
<feature type="domain" description="DNA methylase N-4/N-6" evidence="9">
    <location>
        <begin position="43"/>
        <end position="104"/>
    </location>
</feature>
<name>A0A3R9PTS8_9CREN</name>
<dbReference type="OrthoDB" id="38200at2157"/>
<dbReference type="GO" id="GO:0008170">
    <property type="term" value="F:N-methyltransferase activity"/>
    <property type="evidence" value="ECO:0007669"/>
    <property type="project" value="InterPro"/>
</dbReference>
<gene>
    <name evidence="10" type="ORF">D6D85_12015</name>
</gene>
<dbReference type="EC" id="2.1.1.113" evidence="2"/>
<organism evidence="10 11">
    <name type="scientific">Candidatus Methanodesulfokora washburnensis</name>
    <dbReference type="NCBI Taxonomy" id="2478471"/>
    <lineage>
        <taxon>Archaea</taxon>
        <taxon>Thermoproteota</taxon>
        <taxon>Candidatus Korarchaeia</taxon>
        <taxon>Candidatus Korarchaeia incertae sedis</taxon>
        <taxon>Candidatus Methanodesulfokora</taxon>
    </lineage>
</organism>
<keyword evidence="4" id="KW-0808">Transferase</keyword>
<sequence>MTKECEELTAKWIEPLDKWMGVSVESILESALTNKVTFSDNMDLPVHRWFRFPAGFSAELVSMVMRTVGVSRDYLILDPFTGCGTTNVVAKNLHIRSIGIELHPFLAWVARVKTFWEFDMKNLKEEIQNTLVKVREKINSPSCNINDKPELLRKCYSEKVLKELYAVKEVVDSVDQERVRDFLTLALVAILRKVTPADTGWPYVLPRKRRKNTVPEVFDAFRNQLMLMLDDLAKVTKMPTVEAQIYEADARKIDFIDAESIDFSFTSPPYLNNYDYADRTRLELYFLGWASSWKEISEKIRKKLIVSCTHQAKELGLKEGLMPDEEMDSEVRESLIKASEQLRKIKYTKGGKKDYDIMIVAYFNDMLKAMREMYRVLKDGAYYAIVLGDSAPYGVHIPTDEYLAKIGKSIGFKKAKIFVLRERGGKWNYVVKAGRRHGVKLRESLILFQK</sequence>
<evidence type="ECO:0000259" key="9">
    <source>
        <dbReference type="Pfam" id="PF01555"/>
    </source>
</evidence>
<evidence type="ECO:0000256" key="3">
    <source>
        <dbReference type="ARBA" id="ARBA00022603"/>
    </source>
</evidence>
<dbReference type="InterPro" id="IPR002941">
    <property type="entry name" value="DNA_methylase_N4/N6"/>
</dbReference>
<evidence type="ECO:0000256" key="6">
    <source>
        <dbReference type="ARBA" id="ARBA00022747"/>
    </source>
</evidence>
<evidence type="ECO:0000256" key="8">
    <source>
        <dbReference type="ARBA" id="ARBA00049120"/>
    </source>
</evidence>
<comment type="catalytic activity">
    <reaction evidence="8">
        <text>a 2'-deoxycytidine in DNA + S-adenosyl-L-methionine = an N(4)-methyl-2'-deoxycytidine in DNA + S-adenosyl-L-homocysteine + H(+)</text>
        <dbReference type="Rhea" id="RHEA:16857"/>
        <dbReference type="Rhea" id="RHEA-COMP:11369"/>
        <dbReference type="Rhea" id="RHEA-COMP:13674"/>
        <dbReference type="ChEBI" id="CHEBI:15378"/>
        <dbReference type="ChEBI" id="CHEBI:57856"/>
        <dbReference type="ChEBI" id="CHEBI:59789"/>
        <dbReference type="ChEBI" id="CHEBI:85452"/>
        <dbReference type="ChEBI" id="CHEBI:137933"/>
        <dbReference type="EC" id="2.1.1.113"/>
    </reaction>
</comment>